<gene>
    <name evidence="1" type="ORF">GS601_08660</name>
</gene>
<proteinExistence type="predicted"/>
<dbReference type="Proteomes" id="UP000646053">
    <property type="component" value="Unassembled WGS sequence"/>
</dbReference>
<comment type="caution">
    <text evidence="1">The sequence shown here is derived from an EMBL/GenBank/DDBJ whole genome shotgun (WGS) entry which is preliminary data.</text>
</comment>
<organism evidence="1 2">
    <name type="scientific">Myxacorys almedinensis A</name>
    <dbReference type="NCBI Taxonomy" id="2690445"/>
    <lineage>
        <taxon>Bacteria</taxon>
        <taxon>Bacillati</taxon>
        <taxon>Cyanobacteriota</taxon>
        <taxon>Cyanophyceae</taxon>
        <taxon>Leptolyngbyales</taxon>
        <taxon>Leptolyngbyaceae</taxon>
        <taxon>Myxacorys</taxon>
        <taxon>Myxacorys almedinensis</taxon>
    </lineage>
</organism>
<dbReference type="AlphaFoldDB" id="A0A8J8CL48"/>
<accession>A0A8J8CL48</accession>
<name>A0A8J8CL48_9CYAN</name>
<reference evidence="1" key="1">
    <citation type="submission" date="2019-12" db="EMBL/GenBank/DDBJ databases">
        <title>High-Quality draft genome sequences of three cyanobacteria isolated from the limestone walls of the Old Cathedral of Coimbra.</title>
        <authorList>
            <person name="Tiago I."/>
            <person name="Soares F."/>
            <person name="Portugal A."/>
        </authorList>
    </citation>
    <scope>NUCLEOTIDE SEQUENCE</scope>
    <source>
        <strain evidence="1">A</strain>
    </source>
</reference>
<evidence type="ECO:0000313" key="2">
    <source>
        <dbReference type="Proteomes" id="UP000646053"/>
    </source>
</evidence>
<sequence>MISISISVEQLIATVQQLQPDEQAQVARALVQAGLRSDLTALIQEFYNQSPDDDIRAEIKAVRQQSQNIIS</sequence>
<evidence type="ECO:0000313" key="1">
    <source>
        <dbReference type="EMBL" id="NDJ17360.1"/>
    </source>
</evidence>
<keyword evidence="2" id="KW-1185">Reference proteome</keyword>
<protein>
    <submittedName>
        <fullName evidence="1">Uncharacterized protein</fullName>
    </submittedName>
</protein>
<dbReference type="EMBL" id="WVIE01000008">
    <property type="protein sequence ID" value="NDJ17360.1"/>
    <property type="molecule type" value="Genomic_DNA"/>
</dbReference>